<feature type="transmembrane region" description="Helical" evidence="8">
    <location>
        <begin position="21"/>
        <end position="41"/>
    </location>
</feature>
<dbReference type="HOGENOM" id="CLU_039483_8_3_7"/>
<evidence type="ECO:0000256" key="6">
    <source>
        <dbReference type="ARBA" id="ARBA00022989"/>
    </source>
</evidence>
<dbReference type="GO" id="GO:0140359">
    <property type="term" value="F:ABC-type transporter activity"/>
    <property type="evidence" value="ECO:0007669"/>
    <property type="project" value="InterPro"/>
</dbReference>
<keyword evidence="7 8" id="KW-0472">Membrane</keyword>
<dbReference type="OrthoDB" id="9808686at2"/>
<dbReference type="STRING" id="880072.Desac_2862"/>
<name>F2NIW8_DESAR</name>
<comment type="similarity">
    <text evidence="2">Belongs to the ABC-2 integral membrane protein family.</text>
</comment>
<evidence type="ECO:0000256" key="1">
    <source>
        <dbReference type="ARBA" id="ARBA00004651"/>
    </source>
</evidence>
<accession>F2NIW8</accession>
<dbReference type="PROSITE" id="PS51012">
    <property type="entry name" value="ABC_TM2"/>
    <property type="match status" value="1"/>
</dbReference>
<keyword evidence="6 8" id="KW-1133">Transmembrane helix</keyword>
<sequence length="377" mass="42542">MDPIRTWAVFRKELIHIRRDPASLIQVILIPVILLLINGYALNFDLKYTPIAVYNQAGGRLSEDLVQRFRASRYFQIYRYVSDYHEISHLLNTRQIMAALIIPYDFSRQLKSAETAQLQLIVDGSNANTANLIIGYAQGIAAAYNEKLLLERLEQRGQAQLSMPLESQPRLWFNEELESRNFIVPGLIAIIMTMVGALLTALCIIREKERGSMEGLMGSPLKKSELIFGKLGPYFFIGMIDMFIAMAMGQLLFEVPFRGNLLLFIGLSALFLVVVLGQGLFISVTSRSQLEAYQMAILTTFLPAFLLSGAIFSIGQMPYLLQLLSYLVPATYLVNISKGIYLKGIGWYILWPDALILIVFALFFLIASGRKFTKKIT</sequence>
<keyword evidence="11" id="KW-1185">Reference proteome</keyword>
<keyword evidence="3" id="KW-0813">Transport</keyword>
<dbReference type="InterPro" id="IPR047817">
    <property type="entry name" value="ABC2_TM_bact-type"/>
</dbReference>
<feature type="domain" description="ABC transmembrane type-2" evidence="9">
    <location>
        <begin position="138"/>
        <end position="375"/>
    </location>
</feature>
<evidence type="ECO:0000259" key="9">
    <source>
        <dbReference type="PROSITE" id="PS51012"/>
    </source>
</evidence>
<evidence type="ECO:0000313" key="10">
    <source>
        <dbReference type="EMBL" id="AEB10662.1"/>
    </source>
</evidence>
<dbReference type="EMBL" id="CP002629">
    <property type="protein sequence ID" value="AEB10662.1"/>
    <property type="molecule type" value="Genomic_DNA"/>
</dbReference>
<keyword evidence="4" id="KW-1003">Cell membrane</keyword>
<evidence type="ECO:0000256" key="5">
    <source>
        <dbReference type="ARBA" id="ARBA00022692"/>
    </source>
</evidence>
<protein>
    <submittedName>
        <fullName evidence="10">ABC-2 type transporter</fullName>
    </submittedName>
</protein>
<proteinExistence type="inferred from homology"/>
<reference evidence="10 11" key="1">
    <citation type="journal article" date="2011" name="Stand. Genomic Sci.">
        <title>Complete genome sequence of the acetate-degrading sulfate reducer Desulfobacca acetoxidans type strain (ASRB2).</title>
        <authorList>
            <person name="Goker M."/>
            <person name="Teshima H."/>
            <person name="Lapidus A."/>
            <person name="Nolan M."/>
            <person name="Lucas S."/>
            <person name="Hammon N."/>
            <person name="Deshpande S."/>
            <person name="Cheng J.F."/>
            <person name="Tapia R."/>
            <person name="Han C."/>
            <person name="Goodwin L."/>
            <person name="Pitluck S."/>
            <person name="Huntemann M."/>
            <person name="Liolios K."/>
            <person name="Ivanova N."/>
            <person name="Pagani I."/>
            <person name="Mavromatis K."/>
            <person name="Ovchinikova G."/>
            <person name="Pati A."/>
            <person name="Chen A."/>
            <person name="Palaniappan K."/>
            <person name="Land M."/>
            <person name="Hauser L."/>
            <person name="Brambilla E.M."/>
            <person name="Rohde M."/>
            <person name="Spring S."/>
            <person name="Detter J.C."/>
            <person name="Woyke T."/>
            <person name="Bristow J."/>
            <person name="Eisen J.A."/>
            <person name="Markowitz V."/>
            <person name="Hugenholtz P."/>
            <person name="Kyrpides N.C."/>
            <person name="Klenk H.P."/>
        </authorList>
    </citation>
    <scope>NUCLEOTIDE SEQUENCE [LARGE SCALE GENOMIC DNA]</scope>
    <source>
        <strain evidence="11">ATCC 700848 / DSM 11109 / ASRB2</strain>
    </source>
</reference>
<keyword evidence="5 8" id="KW-0812">Transmembrane</keyword>
<dbReference type="InterPro" id="IPR013525">
    <property type="entry name" value="ABC2_TM"/>
</dbReference>
<dbReference type="Proteomes" id="UP000000483">
    <property type="component" value="Chromosome"/>
</dbReference>
<dbReference type="PANTHER" id="PTHR30294">
    <property type="entry name" value="MEMBRANE COMPONENT OF ABC TRANSPORTER YHHJ-RELATED"/>
    <property type="match status" value="1"/>
</dbReference>
<dbReference type="RefSeq" id="WP_013707771.1">
    <property type="nucleotide sequence ID" value="NC_015388.1"/>
</dbReference>
<dbReference type="InterPro" id="IPR051449">
    <property type="entry name" value="ABC-2_transporter_component"/>
</dbReference>
<dbReference type="PANTHER" id="PTHR30294:SF29">
    <property type="entry name" value="MULTIDRUG ABC TRANSPORTER PERMEASE YBHS-RELATED"/>
    <property type="match status" value="1"/>
</dbReference>
<evidence type="ECO:0000256" key="8">
    <source>
        <dbReference type="SAM" id="Phobius"/>
    </source>
</evidence>
<dbReference type="AlphaFoldDB" id="F2NIW8"/>
<evidence type="ECO:0000256" key="3">
    <source>
        <dbReference type="ARBA" id="ARBA00022448"/>
    </source>
</evidence>
<dbReference type="KEGG" id="dao:Desac_2862"/>
<organism evidence="10 11">
    <name type="scientific">Desulfobacca acetoxidans (strain ATCC 700848 / DSM 11109 / ASRB2)</name>
    <dbReference type="NCBI Taxonomy" id="880072"/>
    <lineage>
        <taxon>Bacteria</taxon>
        <taxon>Pseudomonadati</taxon>
        <taxon>Thermodesulfobacteriota</taxon>
        <taxon>Desulfobaccia</taxon>
        <taxon>Desulfobaccales</taxon>
        <taxon>Desulfobaccaceae</taxon>
        <taxon>Desulfobacca</taxon>
    </lineage>
</organism>
<feature type="transmembrane region" description="Helical" evidence="8">
    <location>
        <begin position="296"/>
        <end position="319"/>
    </location>
</feature>
<reference evidence="11" key="2">
    <citation type="submission" date="2011-03" db="EMBL/GenBank/DDBJ databases">
        <title>The complete genome of Desulfobacca acetoxidans DSM 11109.</title>
        <authorList>
            <consortium name="US DOE Joint Genome Institute (JGI-PGF)"/>
            <person name="Lucas S."/>
            <person name="Copeland A."/>
            <person name="Lapidus A."/>
            <person name="Bruce D."/>
            <person name="Goodwin L."/>
            <person name="Pitluck S."/>
            <person name="Peters L."/>
            <person name="Kyrpides N."/>
            <person name="Mavromatis K."/>
            <person name="Ivanova N."/>
            <person name="Ovchinnikova G."/>
            <person name="Teshima H."/>
            <person name="Detter J.C."/>
            <person name="Han C."/>
            <person name="Land M."/>
            <person name="Hauser L."/>
            <person name="Markowitz V."/>
            <person name="Cheng J.-F."/>
            <person name="Hugenholtz P."/>
            <person name="Woyke T."/>
            <person name="Wu D."/>
            <person name="Spring S."/>
            <person name="Schueler E."/>
            <person name="Brambilla E."/>
            <person name="Klenk H.-P."/>
            <person name="Eisen J.A."/>
        </authorList>
    </citation>
    <scope>NUCLEOTIDE SEQUENCE [LARGE SCALE GENOMIC DNA]</scope>
    <source>
        <strain evidence="11">ATCC 700848 / DSM 11109 / ASRB2</strain>
    </source>
</reference>
<evidence type="ECO:0000256" key="2">
    <source>
        <dbReference type="ARBA" id="ARBA00007783"/>
    </source>
</evidence>
<gene>
    <name evidence="10" type="ordered locus">Desac_2862</name>
</gene>
<feature type="transmembrane region" description="Helical" evidence="8">
    <location>
        <begin position="182"/>
        <end position="205"/>
    </location>
</feature>
<dbReference type="Gene3D" id="3.40.1710.10">
    <property type="entry name" value="abc type-2 transporter like domain"/>
    <property type="match status" value="1"/>
</dbReference>
<evidence type="ECO:0000256" key="7">
    <source>
        <dbReference type="ARBA" id="ARBA00023136"/>
    </source>
</evidence>
<evidence type="ECO:0000256" key="4">
    <source>
        <dbReference type="ARBA" id="ARBA00022475"/>
    </source>
</evidence>
<feature type="transmembrane region" description="Helical" evidence="8">
    <location>
        <begin position="261"/>
        <end position="284"/>
    </location>
</feature>
<feature type="transmembrane region" description="Helical" evidence="8">
    <location>
        <begin position="345"/>
        <end position="367"/>
    </location>
</feature>
<evidence type="ECO:0000313" key="11">
    <source>
        <dbReference type="Proteomes" id="UP000000483"/>
    </source>
</evidence>
<comment type="subcellular location">
    <subcellularLocation>
        <location evidence="1">Cell membrane</location>
        <topology evidence="1">Multi-pass membrane protein</topology>
    </subcellularLocation>
</comment>
<feature type="transmembrane region" description="Helical" evidence="8">
    <location>
        <begin position="226"/>
        <end position="249"/>
    </location>
</feature>
<dbReference type="Pfam" id="PF12698">
    <property type="entry name" value="ABC2_membrane_3"/>
    <property type="match status" value="1"/>
</dbReference>
<dbReference type="GO" id="GO:0005886">
    <property type="term" value="C:plasma membrane"/>
    <property type="evidence" value="ECO:0007669"/>
    <property type="project" value="UniProtKB-SubCell"/>
</dbReference>
<dbReference type="eggNOG" id="COG0842">
    <property type="taxonomic scope" value="Bacteria"/>
</dbReference>